<dbReference type="EMBL" id="UATL01000001">
    <property type="protein sequence ID" value="SPY29166.1"/>
    <property type="molecule type" value="Genomic_DNA"/>
</dbReference>
<sequence length="673" mass="76701">MALININNVTLRKGEDWSYASDDTRNWCFPWLHSNFNDHIWFINDGSNAENLPYISFDDYIPATGGSLSDNKYLIVTNAIKKVLALSRTGHLATEDSDKSMLTRFASMTENATALKTLAVFLIKEYGENAVCKEGFSLLTTADIKKFHLEIATGRADKATGLTELILDKISVMDSESIIHLLGVNSEDELPIGRFLEKFGISKVRVSSFTRHLISEKLSELFPELSLVITGKTIQKVKEFPNSCPMTFTGKETTVSNNTFDSLTKAPNLLKRYSHYLPELCHYCNPTVTVTESFANTYIRPKERTPNIPTQTALYYLNEAIRIVTVYGEDIVETKKICEYQLNRIHAENPKYRRDYIFESRCPHKIIIPENKFTRDFKVTRYNDLPTGSTPKELRTNVTVLFGYKMLLAATYILAHTFCIKRVSEILELKESSLEHSLWGGYELSFGIRKAAPTDNSILVTGRPIPHVLFEGISCLTEANYHYYAEHEDPFIFPSKCTSTGKGEYPKNQKMSRVAIVGALQSFADFIQVPTEIINGVESRFYLTRTHVLRRFAARAFYALSDLSDFPALSWLMGHRDTEETWHYLLEEVGNEHLSEEEAQCVLDAIYKSNVDTCQVEDTIKSKLNIRFNNQSDDVAREFIREQILSGAKIYNYTDDSGKIILWMDISDEETSE</sequence>
<dbReference type="InterPro" id="IPR011010">
    <property type="entry name" value="DNA_brk_join_enz"/>
</dbReference>
<dbReference type="GO" id="GO:0003677">
    <property type="term" value="F:DNA binding"/>
    <property type="evidence" value="ECO:0007669"/>
    <property type="project" value="InterPro"/>
</dbReference>
<evidence type="ECO:0000313" key="1">
    <source>
        <dbReference type="EMBL" id="SPY29166.1"/>
    </source>
</evidence>
<gene>
    <name evidence="1" type="ORF">NCTC11647_02346</name>
</gene>
<dbReference type="Proteomes" id="UP000251647">
    <property type="component" value="Unassembled WGS sequence"/>
</dbReference>
<dbReference type="OrthoDB" id="8914001at2"/>
<dbReference type="RefSeq" id="WP_050787744.1">
    <property type="nucleotide sequence ID" value="NZ_PYOG01000004.1"/>
</dbReference>
<proteinExistence type="predicted"/>
<protein>
    <recommendedName>
        <fullName evidence="3">Integrase</fullName>
    </recommendedName>
</protein>
<reference evidence="1 2" key="1">
    <citation type="submission" date="2018-06" db="EMBL/GenBank/DDBJ databases">
        <authorList>
            <consortium name="Pathogen Informatics"/>
            <person name="Doyle S."/>
        </authorList>
    </citation>
    <scope>NUCLEOTIDE SEQUENCE [LARGE SCALE GENOMIC DNA]</scope>
    <source>
        <strain evidence="1 2">NCTC11647</strain>
    </source>
</reference>
<dbReference type="SUPFAM" id="SSF56349">
    <property type="entry name" value="DNA breaking-rejoining enzymes"/>
    <property type="match status" value="1"/>
</dbReference>
<name>A0A2T3QM71_PHODM</name>
<accession>A0A2T3QM71</accession>
<evidence type="ECO:0008006" key="3">
    <source>
        <dbReference type="Google" id="ProtNLM"/>
    </source>
</evidence>
<evidence type="ECO:0000313" key="2">
    <source>
        <dbReference type="Proteomes" id="UP000251647"/>
    </source>
</evidence>
<dbReference type="AlphaFoldDB" id="A0A2T3QM71"/>
<organism evidence="1 2">
    <name type="scientific">Photobacterium damselae</name>
    <dbReference type="NCBI Taxonomy" id="38293"/>
    <lineage>
        <taxon>Bacteria</taxon>
        <taxon>Pseudomonadati</taxon>
        <taxon>Pseudomonadota</taxon>
        <taxon>Gammaproteobacteria</taxon>
        <taxon>Vibrionales</taxon>
        <taxon>Vibrionaceae</taxon>
        <taxon>Photobacterium</taxon>
    </lineage>
</organism>